<dbReference type="PROSITE" id="PS00914">
    <property type="entry name" value="SYNTAXIN"/>
    <property type="match status" value="1"/>
</dbReference>
<keyword evidence="4" id="KW-1133">Transmembrane helix</keyword>
<feature type="transmembrane region" description="Helical" evidence="4">
    <location>
        <begin position="251"/>
        <end position="271"/>
    </location>
</feature>
<dbReference type="RefSeq" id="XP_013330532.1">
    <property type="nucleotide sequence ID" value="XM_013475078.1"/>
</dbReference>
<dbReference type="AlphaFoldDB" id="A0A0F4Z0N7"/>
<evidence type="ECO:0000256" key="4">
    <source>
        <dbReference type="SAM" id="Phobius"/>
    </source>
</evidence>
<dbReference type="PROSITE" id="PS50192">
    <property type="entry name" value="T_SNARE"/>
    <property type="match status" value="1"/>
</dbReference>
<dbReference type="Pfam" id="PF05739">
    <property type="entry name" value="SNARE"/>
    <property type="match status" value="1"/>
</dbReference>
<dbReference type="GO" id="GO:0048278">
    <property type="term" value="P:vesicle docking"/>
    <property type="evidence" value="ECO:0007669"/>
    <property type="project" value="TreeGrafter"/>
</dbReference>
<dbReference type="OrthoDB" id="364348at2759"/>
<dbReference type="InterPro" id="IPR006012">
    <property type="entry name" value="Syntaxin/epimorphin_CS"/>
</dbReference>
<evidence type="ECO:0000256" key="3">
    <source>
        <dbReference type="SAM" id="MobiDB-lite"/>
    </source>
</evidence>
<dbReference type="InterPro" id="IPR000727">
    <property type="entry name" value="T_SNARE_dom"/>
</dbReference>
<dbReference type="Gene3D" id="1.20.58.70">
    <property type="match status" value="1"/>
</dbReference>
<comment type="similarity">
    <text evidence="1 2">Belongs to the syntaxin family.</text>
</comment>
<dbReference type="GO" id="GO:0031201">
    <property type="term" value="C:SNARE complex"/>
    <property type="evidence" value="ECO:0007669"/>
    <property type="project" value="TreeGrafter"/>
</dbReference>
<comment type="caution">
    <text evidence="6">The sequence shown here is derived from an EMBL/GenBank/DDBJ whole genome shotgun (WGS) entry which is preliminary data.</text>
</comment>
<keyword evidence="7" id="KW-1185">Reference proteome</keyword>
<dbReference type="InterPro" id="IPR045242">
    <property type="entry name" value="Syntaxin"/>
</dbReference>
<reference evidence="6 7" key="1">
    <citation type="submission" date="2015-04" db="EMBL/GenBank/DDBJ databases">
        <authorList>
            <person name="Heijne W.H."/>
            <person name="Fedorova N.D."/>
            <person name="Nierman W.C."/>
            <person name="Vollebregt A.W."/>
            <person name="Zhao Z."/>
            <person name="Wu L."/>
            <person name="Kumar M."/>
            <person name="Stam H."/>
            <person name="van den Berg M.A."/>
            <person name="Pel H.J."/>
        </authorList>
    </citation>
    <scope>NUCLEOTIDE SEQUENCE [LARGE SCALE GENOMIC DNA]</scope>
    <source>
        <strain evidence="6 7">CBS 393.64</strain>
    </source>
</reference>
<dbReference type="STRING" id="1408163.A0A0F4Z0N7"/>
<accession>A0A0F4Z0N7</accession>
<organism evidence="6 7">
    <name type="scientific">Rasamsonia emersonii (strain ATCC 16479 / CBS 393.64 / IMI 116815)</name>
    <dbReference type="NCBI Taxonomy" id="1408163"/>
    <lineage>
        <taxon>Eukaryota</taxon>
        <taxon>Fungi</taxon>
        <taxon>Dikarya</taxon>
        <taxon>Ascomycota</taxon>
        <taxon>Pezizomycotina</taxon>
        <taxon>Eurotiomycetes</taxon>
        <taxon>Eurotiomycetidae</taxon>
        <taxon>Eurotiales</taxon>
        <taxon>Trichocomaceae</taxon>
        <taxon>Rasamsonia</taxon>
    </lineage>
</organism>
<dbReference type="GO" id="GO:0006896">
    <property type="term" value="P:Golgi to vacuole transport"/>
    <property type="evidence" value="ECO:0007669"/>
    <property type="project" value="TreeGrafter"/>
</dbReference>
<protein>
    <recommendedName>
        <fullName evidence="5">t-SNARE coiled-coil homology domain-containing protein</fullName>
    </recommendedName>
</protein>
<dbReference type="FunFam" id="1.20.58.70:FF:000018">
    <property type="entry name" value="SNARE domain protein"/>
    <property type="match status" value="1"/>
</dbReference>
<proteinExistence type="inferred from homology"/>
<dbReference type="GO" id="GO:0000149">
    <property type="term" value="F:SNARE binding"/>
    <property type="evidence" value="ECO:0007669"/>
    <property type="project" value="TreeGrafter"/>
</dbReference>
<evidence type="ECO:0000259" key="5">
    <source>
        <dbReference type="PROSITE" id="PS50192"/>
    </source>
</evidence>
<feature type="region of interest" description="Disordered" evidence="3">
    <location>
        <begin position="1"/>
        <end position="25"/>
    </location>
</feature>
<dbReference type="PANTHER" id="PTHR19957">
    <property type="entry name" value="SYNTAXIN"/>
    <property type="match status" value="1"/>
</dbReference>
<gene>
    <name evidence="6" type="ORF">T310_2069</name>
</gene>
<dbReference type="Gene3D" id="1.20.5.110">
    <property type="match status" value="1"/>
</dbReference>
<feature type="compositionally biased region" description="Basic and acidic residues" evidence="3">
    <location>
        <begin position="16"/>
        <end position="25"/>
    </location>
</feature>
<dbReference type="EMBL" id="LASV01000082">
    <property type="protein sequence ID" value="KKA23920.1"/>
    <property type="molecule type" value="Genomic_DNA"/>
</dbReference>
<dbReference type="GO" id="GO:0012505">
    <property type="term" value="C:endomembrane system"/>
    <property type="evidence" value="ECO:0007669"/>
    <property type="project" value="TreeGrafter"/>
</dbReference>
<dbReference type="GO" id="GO:0006886">
    <property type="term" value="P:intracellular protein transport"/>
    <property type="evidence" value="ECO:0007669"/>
    <property type="project" value="InterPro"/>
</dbReference>
<dbReference type="InterPro" id="IPR010989">
    <property type="entry name" value="SNARE"/>
</dbReference>
<evidence type="ECO:0000256" key="1">
    <source>
        <dbReference type="ARBA" id="ARBA00009063"/>
    </source>
</evidence>
<dbReference type="Pfam" id="PF14523">
    <property type="entry name" value="Syntaxin_2"/>
    <property type="match status" value="1"/>
</dbReference>
<dbReference type="SMART" id="SM00503">
    <property type="entry name" value="SynN"/>
    <property type="match status" value="1"/>
</dbReference>
<keyword evidence="4" id="KW-0472">Membrane</keyword>
<name>A0A0F4Z0N7_RASE3</name>
<keyword evidence="4" id="KW-0812">Transmembrane</keyword>
<dbReference type="SUPFAM" id="SSF47661">
    <property type="entry name" value="t-snare proteins"/>
    <property type="match status" value="1"/>
</dbReference>
<sequence length="272" mass="31163">MSFDRLSSLESQPTTWRREDDPQYRDDPEFHRFTENLSNQLFTLTSNTSNLSKQIALLGTKRDTARVRERVHDLLEETRALFKEVGEGIKKVQAWEDVNPAQKWTQQKLSTEFKATLDEFQTVQRRALEKQRASAVASRTALEEGTTTVAGEEQQQLQQQLQEEQQRLANQDEVDFQEALIIEREAEIRNIEQSVGELNELFRDVAHIVHEQGGQLDIISENVERVTNETRGANVELRSASRYQKNARNKMCCLLIILAVILAIIVLAATLG</sequence>
<dbReference type="CDD" id="cd15840">
    <property type="entry name" value="SNARE_Qa"/>
    <property type="match status" value="1"/>
</dbReference>
<evidence type="ECO:0000313" key="6">
    <source>
        <dbReference type="EMBL" id="KKA23920.1"/>
    </source>
</evidence>
<evidence type="ECO:0000313" key="7">
    <source>
        <dbReference type="Proteomes" id="UP000053958"/>
    </source>
</evidence>
<evidence type="ECO:0000256" key="2">
    <source>
        <dbReference type="RuleBase" id="RU003858"/>
    </source>
</evidence>
<dbReference type="SMART" id="SM00397">
    <property type="entry name" value="t_SNARE"/>
    <property type="match status" value="1"/>
</dbReference>
<feature type="domain" description="T-SNARE coiled-coil homology" evidence="5">
    <location>
        <begin position="178"/>
        <end position="240"/>
    </location>
</feature>
<dbReference type="GO" id="GO:0005484">
    <property type="term" value="F:SNAP receptor activity"/>
    <property type="evidence" value="ECO:0007669"/>
    <property type="project" value="InterPro"/>
</dbReference>
<dbReference type="InterPro" id="IPR006011">
    <property type="entry name" value="Syntaxin_N"/>
</dbReference>
<dbReference type="FunFam" id="1.20.5.110:FF:000059">
    <property type="entry name" value="Related to syntaxin 12"/>
    <property type="match status" value="1"/>
</dbReference>
<dbReference type="GeneID" id="25314420"/>
<dbReference type="GO" id="GO:0006906">
    <property type="term" value="P:vesicle fusion"/>
    <property type="evidence" value="ECO:0007669"/>
    <property type="project" value="TreeGrafter"/>
</dbReference>
<dbReference type="PANTHER" id="PTHR19957:SF38">
    <property type="entry name" value="LD27581P"/>
    <property type="match status" value="1"/>
</dbReference>
<dbReference type="Proteomes" id="UP000053958">
    <property type="component" value="Unassembled WGS sequence"/>
</dbReference>